<reference evidence="3" key="1">
    <citation type="submission" date="2025-08" db="UniProtKB">
        <authorList>
            <consortium name="RefSeq"/>
        </authorList>
    </citation>
    <scope>IDENTIFICATION</scope>
    <source>
        <tissue evidence="3">Silk gland</tissue>
    </source>
</reference>
<gene>
    <name evidence="3" type="primary">LOC114240554</name>
</gene>
<feature type="signal peptide" evidence="1">
    <location>
        <begin position="1"/>
        <end position="15"/>
    </location>
</feature>
<keyword evidence="1" id="KW-0732">Signal</keyword>
<evidence type="ECO:0000313" key="2">
    <source>
        <dbReference type="Proteomes" id="UP000504629"/>
    </source>
</evidence>
<evidence type="ECO:0000256" key="1">
    <source>
        <dbReference type="SAM" id="SignalP"/>
    </source>
</evidence>
<keyword evidence="2" id="KW-1185">Reference proteome</keyword>
<dbReference type="GeneID" id="114240554"/>
<name>A0A6J2JBS1_BOMMA</name>
<dbReference type="RefSeq" id="XP_028026945.1">
    <property type="nucleotide sequence ID" value="XM_028171144.1"/>
</dbReference>
<proteinExistence type="predicted"/>
<feature type="chain" id="PRO_5026762663" evidence="1">
    <location>
        <begin position="16"/>
        <end position="148"/>
    </location>
</feature>
<organism evidence="2 3">
    <name type="scientific">Bombyx mandarina</name>
    <name type="common">Wild silk moth</name>
    <name type="synonym">Wild silkworm</name>
    <dbReference type="NCBI Taxonomy" id="7092"/>
    <lineage>
        <taxon>Eukaryota</taxon>
        <taxon>Metazoa</taxon>
        <taxon>Ecdysozoa</taxon>
        <taxon>Arthropoda</taxon>
        <taxon>Hexapoda</taxon>
        <taxon>Insecta</taxon>
        <taxon>Pterygota</taxon>
        <taxon>Neoptera</taxon>
        <taxon>Endopterygota</taxon>
        <taxon>Lepidoptera</taxon>
        <taxon>Glossata</taxon>
        <taxon>Ditrysia</taxon>
        <taxon>Bombycoidea</taxon>
        <taxon>Bombycidae</taxon>
        <taxon>Bombycinae</taxon>
        <taxon>Bombyx</taxon>
    </lineage>
</organism>
<sequence length="148" mass="14991">MKFLVAFALIAVASARVFEPISVGPALVDTYEPIDTEPAYVDIPITDGGVVTAPVKPTPVVVGPAVPSGASPLVQLIVNVNVPAGVSDGPAEIKPDPVIVAEEAEEGPIVPVPEPVIVAPINPIPVAPVIIGTPIIPAPAVTLPEELN</sequence>
<dbReference type="Proteomes" id="UP000504629">
    <property type="component" value="Unplaced"/>
</dbReference>
<protein>
    <submittedName>
        <fullName evidence="3">Actin cytoskeleton-regulatory complex protein PAN1-like</fullName>
    </submittedName>
</protein>
<accession>A0A6J2JBS1</accession>
<dbReference type="KEGG" id="bman:114240554"/>
<dbReference type="AlphaFoldDB" id="A0A6J2JBS1"/>
<evidence type="ECO:0000313" key="3">
    <source>
        <dbReference type="RefSeq" id="XP_028026945.1"/>
    </source>
</evidence>